<accession>A0ABX5ZH99</accession>
<organism evidence="1 2">
    <name type="scientific">Francisella marina</name>
    <dbReference type="NCBI Taxonomy" id="2249302"/>
    <lineage>
        <taxon>Bacteria</taxon>
        <taxon>Pseudomonadati</taxon>
        <taxon>Pseudomonadota</taxon>
        <taxon>Gammaproteobacteria</taxon>
        <taxon>Thiotrichales</taxon>
        <taxon>Francisellaceae</taxon>
        <taxon>Francisella</taxon>
    </lineage>
</organism>
<evidence type="ECO:0000313" key="2">
    <source>
        <dbReference type="Proteomes" id="UP000322509"/>
    </source>
</evidence>
<dbReference type="EMBL" id="CP043550">
    <property type="protein sequence ID" value="QEO57542.1"/>
    <property type="molecule type" value="Genomic_DNA"/>
</dbReference>
<evidence type="ECO:0000313" key="1">
    <source>
        <dbReference type="EMBL" id="QEO57542.1"/>
    </source>
</evidence>
<evidence type="ECO:0008006" key="3">
    <source>
        <dbReference type="Google" id="ProtNLM"/>
    </source>
</evidence>
<dbReference type="Proteomes" id="UP000322509">
    <property type="component" value="Chromosome"/>
</dbReference>
<name>A0ABX5ZH99_9GAMM</name>
<reference evidence="1 2" key="1">
    <citation type="submission" date="2019-09" db="EMBL/GenBank/DDBJ databases">
        <title>Complete genome sequence of Francisella marina E103-15.</title>
        <authorList>
            <person name="Tekedar H.C."/>
            <person name="Griffin M.J."/>
            <person name="Waldbieser G.C."/>
            <person name="Soto E."/>
        </authorList>
    </citation>
    <scope>NUCLEOTIDE SEQUENCE [LARGE SCALE GENOMIC DNA]</scope>
    <source>
        <strain evidence="1 2">E103-15</strain>
    </source>
</reference>
<protein>
    <recommendedName>
        <fullName evidence="3">6-bladed beta-propeller</fullName>
    </recommendedName>
</protein>
<proteinExistence type="predicted"/>
<sequence length="289" mass="32513">MDYYLTTRDEVAGVGGNPVAKKISQINFPYDSYIGVSGEALSDRVPLVIDSNGKLYMMDLNNTDKPLAGFSLNATTGADESVRVAHGYVNGYTGLTPGQTLFATANGFSASTTDPDYYYINENGYEVAFSMTDTIIKTFEKVGDFRSITVSQAELQTVLDNYSTETGYTNMYYGNTFDPTPTGINSRGFGQVFFTQPVENYRFRAFYYDNIDNWQVHVFDLLTSEDGSTYTLTEIHNNSRSTLTTDFFLNFRAIYSPATQYDPAYIQPTMDYNPDEPVNVKFVVQWKRI</sequence>
<keyword evidence="2" id="KW-1185">Reference proteome</keyword>
<gene>
    <name evidence="1" type="ORF">F0R74_06640</name>
</gene>
<dbReference type="RefSeq" id="WP_149368722.1">
    <property type="nucleotide sequence ID" value="NZ_CP043550.1"/>
</dbReference>